<evidence type="ECO:0000313" key="1">
    <source>
        <dbReference type="EMBL" id="KKK56461.1"/>
    </source>
</evidence>
<dbReference type="AlphaFoldDB" id="A0A0F8Z8Q3"/>
<dbReference type="HAMAP" id="MF_00201">
    <property type="entry name" value="RecO"/>
    <property type="match status" value="1"/>
</dbReference>
<gene>
    <name evidence="1" type="ORF">LCGC14_3064280</name>
</gene>
<dbReference type="GO" id="GO:0043590">
    <property type="term" value="C:bacterial nucleoid"/>
    <property type="evidence" value="ECO:0007669"/>
    <property type="project" value="TreeGrafter"/>
</dbReference>
<accession>A0A0F8Z8Q3</accession>
<dbReference type="Pfam" id="PF02684">
    <property type="entry name" value="LpxB"/>
    <property type="match status" value="1"/>
</dbReference>
<dbReference type="SUPFAM" id="SSF57863">
    <property type="entry name" value="ArfGap/RecO-like zinc finger"/>
    <property type="match status" value="1"/>
</dbReference>
<dbReference type="GO" id="GO:0016020">
    <property type="term" value="C:membrane"/>
    <property type="evidence" value="ECO:0007669"/>
    <property type="project" value="GOC"/>
</dbReference>
<dbReference type="GO" id="GO:0006310">
    <property type="term" value="P:DNA recombination"/>
    <property type="evidence" value="ECO:0007669"/>
    <property type="project" value="InterPro"/>
</dbReference>
<sequence length="277" mass="31224">QHCRAALATSGTVTLELGLHKVPTIVVYRISLLNAFLAKCIFRIHLPYYGLVNIIANDNLFQERIHTRLSAKKTAEYAGELLNDTPKRKEVIAGCETLESFQPLREDLDRLSRALYAAELADRFLAERVESAATYRLLLDTLRRLQSDADTDLTLRHYEMKLLDQSGFRPELDRCLGCEQPLQPQQNFFSPLAGGTCCPSCGAGAAGSRSLSADGLKVLRLLQRMSYNQVRELNMPPALAQEVERHQHSYIVCVLERDVNAAAFVERLRREKLPLEI</sequence>
<dbReference type="Gene3D" id="1.20.1440.120">
    <property type="entry name" value="Recombination protein O, C-terminal domain"/>
    <property type="match status" value="1"/>
</dbReference>
<reference evidence="1" key="1">
    <citation type="journal article" date="2015" name="Nature">
        <title>Complex archaea that bridge the gap between prokaryotes and eukaryotes.</title>
        <authorList>
            <person name="Spang A."/>
            <person name="Saw J.H."/>
            <person name="Jorgensen S.L."/>
            <person name="Zaremba-Niedzwiedzka K."/>
            <person name="Martijn J."/>
            <person name="Lind A.E."/>
            <person name="van Eijk R."/>
            <person name="Schleper C."/>
            <person name="Guy L."/>
            <person name="Ettema T.J."/>
        </authorList>
    </citation>
    <scope>NUCLEOTIDE SEQUENCE</scope>
</reference>
<dbReference type="GO" id="GO:0009245">
    <property type="term" value="P:lipid A biosynthetic process"/>
    <property type="evidence" value="ECO:0007669"/>
    <property type="project" value="InterPro"/>
</dbReference>
<dbReference type="InterPro" id="IPR003835">
    <property type="entry name" value="Glyco_trans_19"/>
</dbReference>
<dbReference type="PANTHER" id="PTHR33991">
    <property type="entry name" value="DNA REPAIR PROTEIN RECO"/>
    <property type="match status" value="1"/>
</dbReference>
<feature type="non-terminal residue" evidence="1">
    <location>
        <position position="1"/>
    </location>
</feature>
<dbReference type="InterPro" id="IPR042242">
    <property type="entry name" value="RecO_C"/>
</dbReference>
<dbReference type="GO" id="GO:0008915">
    <property type="term" value="F:lipid-A-disaccharide synthase activity"/>
    <property type="evidence" value="ECO:0007669"/>
    <property type="project" value="InterPro"/>
</dbReference>
<dbReference type="InterPro" id="IPR037278">
    <property type="entry name" value="ARFGAP/RecO"/>
</dbReference>
<dbReference type="EMBL" id="LAZR01064986">
    <property type="protein sequence ID" value="KKK56461.1"/>
    <property type="molecule type" value="Genomic_DNA"/>
</dbReference>
<comment type="caution">
    <text evidence="1">The sequence shown here is derived from an EMBL/GenBank/DDBJ whole genome shotgun (WGS) entry which is preliminary data.</text>
</comment>
<name>A0A0F8Z8Q3_9ZZZZ</name>
<dbReference type="NCBIfam" id="TIGR00613">
    <property type="entry name" value="reco"/>
    <property type="match status" value="1"/>
</dbReference>
<dbReference type="PANTHER" id="PTHR33991:SF1">
    <property type="entry name" value="DNA REPAIR PROTEIN RECO"/>
    <property type="match status" value="1"/>
</dbReference>
<dbReference type="InterPro" id="IPR003717">
    <property type="entry name" value="RecO"/>
</dbReference>
<dbReference type="GO" id="GO:0006302">
    <property type="term" value="P:double-strand break repair"/>
    <property type="evidence" value="ECO:0007669"/>
    <property type="project" value="TreeGrafter"/>
</dbReference>
<proteinExistence type="inferred from homology"/>
<organism evidence="1">
    <name type="scientific">marine sediment metagenome</name>
    <dbReference type="NCBI Taxonomy" id="412755"/>
    <lineage>
        <taxon>unclassified sequences</taxon>
        <taxon>metagenomes</taxon>
        <taxon>ecological metagenomes</taxon>
    </lineage>
</organism>
<dbReference type="Pfam" id="PF02565">
    <property type="entry name" value="RecO_C"/>
    <property type="match status" value="1"/>
</dbReference>
<protein>
    <submittedName>
        <fullName evidence="1">Uncharacterized protein</fullName>
    </submittedName>
</protein>